<proteinExistence type="predicted"/>
<sequence>MKKVLYTSALFLVSLMGWAQEGESEGELRDAEFVIEKDREIILEKETKLYEFIKWKPETQKYEPVNPGEFEVFEYDLAEEPQPFQYAKTEVQKKESDYYQYIKAGLGNYWSPVIDLSLVKPGNPNQTVGLNYKHLSFNSGPVDKKNSASSFNEVSVYGTKVWEKVKTNARFAYRSDVNYFYGYPEGTVVDREDIKKSNNFLNARVSLEDNNLKDNWEYTVLVGYRGFFDNYDNSENTLDLQGEFVFKDDIHLDVIYNVSNFNNTFPQNRSHFLGRPYYSFEFQDLKVDAGLSVSLQSDNVPDMNNVKVFPYLAASYELSPEYELFANLDGGYDFNTMYSLSEKVPYLNPANIPVNTENMADIEVGIRGDVLEKWYAQVSMEMKNMRYMPLYMNSPVDQSLIDIDYDPEIQRLFNIGLSTAYYLDGNNNFELTLDFNSYTGGLYDQAYSYPSTELYLKGEHELFEKLTFQWQYALLHGIKIYDAVNDQELKLKAINKLDLSLHYQVAERLGAFVSSENTIGQNYSRYFNYPQRGIQIKAGVTYRF</sequence>
<reference evidence="5 6" key="1">
    <citation type="submission" date="2022-10" db="EMBL/GenBank/DDBJ databases">
        <title>Comparative genomics and taxonomic characterization of three novel marine species of genus Reichenbachiella exhibiting antioxidant and polysaccharide degradation activities.</title>
        <authorList>
            <person name="Muhammad N."/>
            <person name="Lee Y.-J."/>
            <person name="Ko J."/>
            <person name="Kim S.-G."/>
        </authorList>
    </citation>
    <scope>NUCLEOTIDE SEQUENCE [LARGE SCALE GENOMIC DNA]</scope>
    <source>
        <strain evidence="5 6">ABR2-5</strain>
    </source>
</reference>
<comment type="caution">
    <text evidence="5">The sequence shown here is derived from an EMBL/GenBank/DDBJ whole genome shotgun (WGS) entry which is preliminary data.</text>
</comment>
<dbReference type="InterPro" id="IPR036942">
    <property type="entry name" value="Beta-barrel_TonB_sf"/>
</dbReference>
<protein>
    <recommendedName>
        <fullName evidence="7">TonB dependent receptor</fullName>
    </recommendedName>
</protein>
<evidence type="ECO:0000256" key="2">
    <source>
        <dbReference type="ARBA" id="ARBA00023136"/>
    </source>
</evidence>
<evidence type="ECO:0000313" key="6">
    <source>
        <dbReference type="Proteomes" id="UP001300692"/>
    </source>
</evidence>
<dbReference type="Gene3D" id="2.40.170.20">
    <property type="entry name" value="TonB-dependent receptor, beta-barrel domain"/>
    <property type="match status" value="1"/>
</dbReference>
<keyword evidence="4" id="KW-0732">Signal</keyword>
<evidence type="ECO:0000256" key="4">
    <source>
        <dbReference type="SAM" id="SignalP"/>
    </source>
</evidence>
<name>A0ABT3CRQ5_9BACT</name>
<organism evidence="5 6">
    <name type="scientific">Reichenbachiella ulvae</name>
    <dbReference type="NCBI Taxonomy" id="2980104"/>
    <lineage>
        <taxon>Bacteria</taxon>
        <taxon>Pseudomonadati</taxon>
        <taxon>Bacteroidota</taxon>
        <taxon>Cytophagia</taxon>
        <taxon>Cytophagales</taxon>
        <taxon>Reichenbachiellaceae</taxon>
        <taxon>Reichenbachiella</taxon>
    </lineage>
</organism>
<keyword evidence="6" id="KW-1185">Reference proteome</keyword>
<dbReference type="RefSeq" id="WP_264136954.1">
    <property type="nucleotide sequence ID" value="NZ_JAOYOD010000001.1"/>
</dbReference>
<keyword evidence="2" id="KW-0472">Membrane</keyword>
<evidence type="ECO:0000256" key="3">
    <source>
        <dbReference type="ARBA" id="ARBA00023237"/>
    </source>
</evidence>
<dbReference type="EMBL" id="JAOYOD010000001">
    <property type="protein sequence ID" value="MCV9386169.1"/>
    <property type="molecule type" value="Genomic_DNA"/>
</dbReference>
<dbReference type="SUPFAM" id="SSF56935">
    <property type="entry name" value="Porins"/>
    <property type="match status" value="1"/>
</dbReference>
<comment type="subcellular location">
    <subcellularLocation>
        <location evidence="1">Cell outer membrane</location>
    </subcellularLocation>
</comment>
<evidence type="ECO:0000313" key="5">
    <source>
        <dbReference type="EMBL" id="MCV9386169.1"/>
    </source>
</evidence>
<accession>A0ABT3CRQ5</accession>
<feature type="chain" id="PRO_5046742466" description="TonB dependent receptor" evidence="4">
    <location>
        <begin position="20"/>
        <end position="544"/>
    </location>
</feature>
<dbReference type="Proteomes" id="UP001300692">
    <property type="component" value="Unassembled WGS sequence"/>
</dbReference>
<gene>
    <name evidence="5" type="ORF">N7U62_05810</name>
</gene>
<evidence type="ECO:0000256" key="1">
    <source>
        <dbReference type="ARBA" id="ARBA00004442"/>
    </source>
</evidence>
<evidence type="ECO:0008006" key="7">
    <source>
        <dbReference type="Google" id="ProtNLM"/>
    </source>
</evidence>
<keyword evidence="3" id="KW-0998">Cell outer membrane</keyword>
<feature type="signal peptide" evidence="4">
    <location>
        <begin position="1"/>
        <end position="19"/>
    </location>
</feature>